<evidence type="ECO:0000313" key="1">
    <source>
        <dbReference type="EMBL" id="GFO11576.1"/>
    </source>
</evidence>
<keyword evidence="2" id="KW-1185">Reference proteome</keyword>
<evidence type="ECO:0000313" key="2">
    <source>
        <dbReference type="Proteomes" id="UP000735302"/>
    </source>
</evidence>
<dbReference type="EMBL" id="BLXT01004325">
    <property type="protein sequence ID" value="GFO11576.1"/>
    <property type="molecule type" value="Genomic_DNA"/>
</dbReference>
<organism evidence="1 2">
    <name type="scientific">Plakobranchus ocellatus</name>
    <dbReference type="NCBI Taxonomy" id="259542"/>
    <lineage>
        <taxon>Eukaryota</taxon>
        <taxon>Metazoa</taxon>
        <taxon>Spiralia</taxon>
        <taxon>Lophotrochozoa</taxon>
        <taxon>Mollusca</taxon>
        <taxon>Gastropoda</taxon>
        <taxon>Heterobranchia</taxon>
        <taxon>Euthyneura</taxon>
        <taxon>Panpulmonata</taxon>
        <taxon>Sacoglossa</taxon>
        <taxon>Placobranchoidea</taxon>
        <taxon>Plakobranchidae</taxon>
        <taxon>Plakobranchus</taxon>
    </lineage>
</organism>
<protein>
    <submittedName>
        <fullName evidence="1">Steryl-sulfatase</fullName>
    </submittedName>
</protein>
<dbReference type="Proteomes" id="UP000735302">
    <property type="component" value="Unassembled WGS sequence"/>
</dbReference>
<name>A0AAV4AK69_9GAST</name>
<sequence>MEKKYEKYSLQEKSKLQEIIKRHKDAYDKEVANTSPRYDAKKKRFVKPTPKEGYVARAVREIYPSLRQAKSDDAKFRRAVQMARRLLEEEDQTKVEGCNSAKKFRMEGGGRKQKAVPVRQAAFEWFLDVRGALKARLPFKIFQAKCKELYEDWLKQQEEEIPEKDQLVISRKWVRDWMKEYGVSLAKPNKRFALSQEERKTRLLEFVKNVLRIRYWFMSTFKKEPVIVNGDQMPLHRNKTSRQATLTLKNVAVYVKENYMLSRERATVFTQLSSDEKDPMPQPEFLFKGKGVRIQVNPPPGVKVQFAPKGSYRLENMLKTIGHMKNRYNMFSQKDFAIYILDDYSVHLQEEVRKKLLEKGYILVIMGGGITGDVQINDTHLHHRLKSKYRDLECDLMHRQLQANPQKVPAPSRDEMMNMLTSSWKETTIDPSCALKNNFILNALDGSEDYLVSDKLMALIGQEVKAFRTELLQSTPPKTLSEVIKSITPPKGVRSSKLTLVHPQTNQMMKEWNFLIVKEMKSQNMKKMMMVVMMMMMQLFTQKNNLDLQLQLRHNQRVPVLVLHSLVLSQSQPTLQMRKSTKMPIF</sequence>
<dbReference type="AlphaFoldDB" id="A0AAV4AK69"/>
<reference evidence="1 2" key="1">
    <citation type="journal article" date="2021" name="Elife">
        <title>Chloroplast acquisition without the gene transfer in kleptoplastic sea slugs, Plakobranchus ocellatus.</title>
        <authorList>
            <person name="Maeda T."/>
            <person name="Takahashi S."/>
            <person name="Yoshida T."/>
            <person name="Shimamura S."/>
            <person name="Takaki Y."/>
            <person name="Nagai Y."/>
            <person name="Toyoda A."/>
            <person name="Suzuki Y."/>
            <person name="Arimoto A."/>
            <person name="Ishii H."/>
            <person name="Satoh N."/>
            <person name="Nishiyama T."/>
            <person name="Hasebe M."/>
            <person name="Maruyama T."/>
            <person name="Minagawa J."/>
            <person name="Obokata J."/>
            <person name="Shigenobu S."/>
        </authorList>
    </citation>
    <scope>NUCLEOTIDE SEQUENCE [LARGE SCALE GENOMIC DNA]</scope>
</reference>
<accession>A0AAV4AK69</accession>
<gene>
    <name evidence="1" type="ORF">PoB_003808100</name>
</gene>
<proteinExistence type="predicted"/>
<comment type="caution">
    <text evidence="1">The sequence shown here is derived from an EMBL/GenBank/DDBJ whole genome shotgun (WGS) entry which is preliminary data.</text>
</comment>